<feature type="transmembrane region" description="Helical" evidence="8">
    <location>
        <begin position="47"/>
        <end position="71"/>
    </location>
</feature>
<feature type="transmembrane region" description="Helical" evidence="8">
    <location>
        <begin position="181"/>
        <end position="201"/>
    </location>
</feature>
<dbReference type="Proteomes" id="UP001645859">
    <property type="component" value="Unassembled WGS sequence"/>
</dbReference>
<dbReference type="InterPro" id="IPR000515">
    <property type="entry name" value="MetI-like"/>
</dbReference>
<reference evidence="11 12" key="1">
    <citation type="submission" date="2018-09" db="EMBL/GenBank/DDBJ databases">
        <title>Comparative genomics of Leucobacter spp.</title>
        <authorList>
            <person name="Reis A.C."/>
            <person name="Kolvenbach B.A."/>
            <person name="Corvini P.F.X."/>
            <person name="Nunes O.C."/>
        </authorList>
    </citation>
    <scope>NUCLEOTIDE SEQUENCE [LARGE SCALE GENOMIC DNA]</scope>
    <source>
        <strain evidence="11 12">TAN 31504</strain>
    </source>
</reference>
<dbReference type="InterPro" id="IPR010065">
    <property type="entry name" value="AA_ABC_transptr_permease_3TM"/>
</dbReference>
<keyword evidence="2 8" id="KW-0813">Transport</keyword>
<dbReference type="PANTHER" id="PTHR30614">
    <property type="entry name" value="MEMBRANE COMPONENT OF AMINO ACID ABC TRANSPORTER"/>
    <property type="match status" value="1"/>
</dbReference>
<feature type="transmembrane region" description="Helical" evidence="8">
    <location>
        <begin position="83"/>
        <end position="102"/>
    </location>
</feature>
<dbReference type="PANTHER" id="PTHR30614:SF0">
    <property type="entry name" value="L-CYSTINE TRANSPORT SYSTEM PERMEASE PROTEIN TCYL"/>
    <property type="match status" value="1"/>
</dbReference>
<comment type="similarity">
    <text evidence="8">Belongs to the binding-protein-dependent transport system permease family.</text>
</comment>
<evidence type="ECO:0000256" key="4">
    <source>
        <dbReference type="ARBA" id="ARBA00022692"/>
    </source>
</evidence>
<dbReference type="PROSITE" id="PS50928">
    <property type="entry name" value="ABC_TM1"/>
    <property type="match status" value="1"/>
</dbReference>
<keyword evidence="12" id="KW-1185">Reference proteome</keyword>
<dbReference type="EMBL" id="QYAC01000003">
    <property type="protein sequence ID" value="MBL3679010.1"/>
    <property type="molecule type" value="Genomic_DNA"/>
</dbReference>
<protein>
    <submittedName>
        <fullName evidence="11">Amino acid ABC transporter permease</fullName>
    </submittedName>
</protein>
<feature type="compositionally biased region" description="Basic residues" evidence="9">
    <location>
        <begin position="217"/>
        <end position="228"/>
    </location>
</feature>
<dbReference type="NCBIfam" id="TIGR01726">
    <property type="entry name" value="HEQRo_perm_3TM"/>
    <property type="match status" value="1"/>
</dbReference>
<comment type="subcellular location">
    <subcellularLocation>
        <location evidence="1 8">Cell membrane</location>
        <topology evidence="1 8">Multi-pass membrane protein</topology>
    </subcellularLocation>
</comment>
<dbReference type="CDD" id="cd06261">
    <property type="entry name" value="TM_PBP2"/>
    <property type="match status" value="1"/>
</dbReference>
<dbReference type="Gene3D" id="1.10.3720.10">
    <property type="entry name" value="MetI-like"/>
    <property type="match status" value="1"/>
</dbReference>
<evidence type="ECO:0000313" key="12">
    <source>
        <dbReference type="Proteomes" id="UP001645859"/>
    </source>
</evidence>
<keyword evidence="4 8" id="KW-0812">Transmembrane</keyword>
<evidence type="ECO:0000256" key="1">
    <source>
        <dbReference type="ARBA" id="ARBA00004651"/>
    </source>
</evidence>
<evidence type="ECO:0000313" key="11">
    <source>
        <dbReference type="EMBL" id="MBL3679010.1"/>
    </source>
</evidence>
<gene>
    <name evidence="11" type="ORF">D3230_06830</name>
</gene>
<keyword evidence="3" id="KW-1003">Cell membrane</keyword>
<feature type="region of interest" description="Disordered" evidence="9">
    <location>
        <begin position="214"/>
        <end position="234"/>
    </location>
</feature>
<keyword evidence="7 8" id="KW-0472">Membrane</keyword>
<dbReference type="InterPro" id="IPR043429">
    <property type="entry name" value="ArtM/GltK/GlnP/TcyL/YhdX-like"/>
</dbReference>
<evidence type="ECO:0000256" key="6">
    <source>
        <dbReference type="ARBA" id="ARBA00022989"/>
    </source>
</evidence>
<dbReference type="RefSeq" id="WP_202344281.1">
    <property type="nucleotide sequence ID" value="NZ_BAAAPI010000013.1"/>
</dbReference>
<feature type="transmembrane region" description="Helical" evidence="8">
    <location>
        <begin position="20"/>
        <end position="40"/>
    </location>
</feature>
<accession>A0ABS1SEW3</accession>
<evidence type="ECO:0000256" key="7">
    <source>
        <dbReference type="ARBA" id="ARBA00023136"/>
    </source>
</evidence>
<evidence type="ECO:0000256" key="5">
    <source>
        <dbReference type="ARBA" id="ARBA00022970"/>
    </source>
</evidence>
<name>A0ABS1SEW3_9MICO</name>
<evidence type="ECO:0000256" key="9">
    <source>
        <dbReference type="SAM" id="MobiDB-lite"/>
    </source>
</evidence>
<keyword evidence="6 8" id="KW-1133">Transmembrane helix</keyword>
<evidence type="ECO:0000256" key="2">
    <source>
        <dbReference type="ARBA" id="ARBA00022448"/>
    </source>
</evidence>
<dbReference type="SUPFAM" id="SSF161098">
    <property type="entry name" value="MetI-like"/>
    <property type="match status" value="1"/>
</dbReference>
<comment type="caution">
    <text evidence="11">The sequence shown here is derived from an EMBL/GenBank/DDBJ whole genome shotgun (WGS) entry which is preliminary data.</text>
</comment>
<sequence>MQEFFSLVVALLPGLGTSILMAAASVAVGIPLGFFAGLALNSQRKWLRIVVIVLVETFRGFPALLTLYLVYFGLTNFVTLDRFASIMVAFGLTTAAYTAEIFRASIASVPQGQIEAAEALALSKSDITLRIIVPHVLNIAVPPLIGIVIITFQGTALAYAIGGKELLGSAYSIGMTNLRVLEPLLVAGLLYLLITSLLAWMEVLADRRAERITGSTAHRKPPRKRGGPRGRAESVAPNTRVVNIAAAHT</sequence>
<evidence type="ECO:0000256" key="8">
    <source>
        <dbReference type="RuleBase" id="RU363032"/>
    </source>
</evidence>
<evidence type="ECO:0000259" key="10">
    <source>
        <dbReference type="PROSITE" id="PS50928"/>
    </source>
</evidence>
<proteinExistence type="inferred from homology"/>
<organism evidence="11 12">
    <name type="scientific">Leucobacter chromiireducens subsp. solipictus</name>
    <dbReference type="NCBI Taxonomy" id="398235"/>
    <lineage>
        <taxon>Bacteria</taxon>
        <taxon>Bacillati</taxon>
        <taxon>Actinomycetota</taxon>
        <taxon>Actinomycetes</taxon>
        <taxon>Micrococcales</taxon>
        <taxon>Microbacteriaceae</taxon>
        <taxon>Leucobacter</taxon>
    </lineage>
</organism>
<feature type="domain" description="ABC transmembrane type-1" evidence="10">
    <location>
        <begin position="15"/>
        <end position="202"/>
    </location>
</feature>
<keyword evidence="5" id="KW-0029">Amino-acid transport</keyword>
<feature type="transmembrane region" description="Helical" evidence="8">
    <location>
        <begin position="139"/>
        <end position="161"/>
    </location>
</feature>
<dbReference type="InterPro" id="IPR035906">
    <property type="entry name" value="MetI-like_sf"/>
</dbReference>
<dbReference type="Pfam" id="PF00528">
    <property type="entry name" value="BPD_transp_1"/>
    <property type="match status" value="1"/>
</dbReference>
<evidence type="ECO:0000256" key="3">
    <source>
        <dbReference type="ARBA" id="ARBA00022475"/>
    </source>
</evidence>